<protein>
    <submittedName>
        <fullName evidence="2">Uncharacterized protein</fullName>
    </submittedName>
</protein>
<name>A0ABR2KVT5_9EUKA</name>
<proteinExistence type="predicted"/>
<sequence>MATISLSEPTPLLNSASDSLRLLQLNTKYQHKSLSNQNYSSVYQHLFYQLRKQKNSHVEISPPEPPPVVQPSESTIIRLVRPKSTQHIDLDSILKSKKSHKTQSKKKNSQNEINSNSINYSLKLRHPSSSLFEPRNIFTPDWTKNKLNSPKATNVLLLNSSIPFDIVSIHSKIEVYEFRIQMGEDEDHLHPALALIAADESSDNDSFTAVEKSKGTRYEEQKVIQKVPLFWPSRVYDKEEEKMTEQQSAQFEQTIQKEIDSIGKFRQEKQRKNISKSRSIQFPSMIQSKNIKNYSDEKTKKVGRPPKYSTVVSLYFDRLTTDDDDLTDFDF</sequence>
<dbReference type="Proteomes" id="UP001470230">
    <property type="component" value="Unassembled WGS sequence"/>
</dbReference>
<organism evidence="2 3">
    <name type="scientific">Tritrichomonas musculus</name>
    <dbReference type="NCBI Taxonomy" id="1915356"/>
    <lineage>
        <taxon>Eukaryota</taxon>
        <taxon>Metamonada</taxon>
        <taxon>Parabasalia</taxon>
        <taxon>Tritrichomonadida</taxon>
        <taxon>Tritrichomonadidae</taxon>
        <taxon>Tritrichomonas</taxon>
    </lineage>
</organism>
<comment type="caution">
    <text evidence="2">The sequence shown here is derived from an EMBL/GenBank/DDBJ whole genome shotgun (WGS) entry which is preliminary data.</text>
</comment>
<feature type="compositionally biased region" description="Basic residues" evidence="1">
    <location>
        <begin position="96"/>
        <end position="108"/>
    </location>
</feature>
<reference evidence="2 3" key="1">
    <citation type="submission" date="2024-04" db="EMBL/GenBank/DDBJ databases">
        <title>Tritrichomonas musculus Genome.</title>
        <authorList>
            <person name="Alves-Ferreira E."/>
            <person name="Grigg M."/>
            <person name="Lorenzi H."/>
            <person name="Galac M."/>
        </authorList>
    </citation>
    <scope>NUCLEOTIDE SEQUENCE [LARGE SCALE GENOMIC DNA]</scope>
    <source>
        <strain evidence="2 3">EAF2021</strain>
    </source>
</reference>
<keyword evidence="3" id="KW-1185">Reference proteome</keyword>
<accession>A0ABR2KVT5</accession>
<feature type="region of interest" description="Disordered" evidence="1">
    <location>
        <begin position="96"/>
        <end position="118"/>
    </location>
</feature>
<evidence type="ECO:0000313" key="3">
    <source>
        <dbReference type="Proteomes" id="UP001470230"/>
    </source>
</evidence>
<evidence type="ECO:0000313" key="2">
    <source>
        <dbReference type="EMBL" id="KAK8894906.1"/>
    </source>
</evidence>
<gene>
    <name evidence="2" type="ORF">M9Y10_023347</name>
</gene>
<dbReference type="EMBL" id="JAPFFF010000003">
    <property type="protein sequence ID" value="KAK8894906.1"/>
    <property type="molecule type" value="Genomic_DNA"/>
</dbReference>
<evidence type="ECO:0000256" key="1">
    <source>
        <dbReference type="SAM" id="MobiDB-lite"/>
    </source>
</evidence>